<dbReference type="PATRIC" id="fig|285983.3.peg.2464"/>
<name>A0A0D6Z6L5_9BACI</name>
<protein>
    <submittedName>
        <fullName evidence="1">Uncharacterized protein</fullName>
    </submittedName>
</protein>
<evidence type="ECO:0000313" key="1">
    <source>
        <dbReference type="EMBL" id="KIY20935.1"/>
    </source>
</evidence>
<dbReference type="Proteomes" id="UP000032512">
    <property type="component" value="Unassembled WGS sequence"/>
</dbReference>
<keyword evidence="2" id="KW-1185">Reference proteome</keyword>
<dbReference type="EMBL" id="JXIQ01000146">
    <property type="protein sequence ID" value="KIY20935.1"/>
    <property type="molecule type" value="Genomic_DNA"/>
</dbReference>
<sequence length="79" mass="8232">MVTDHYSGETYTATAGKVTLAIPAKADGGIVLLTVDSGKFTSVRAANRSPFIFGINFGVIAAEGVDDDGWCPGLLKIKD</sequence>
<organism evidence="1 2">
    <name type="scientific">Mesobacillus subterraneus</name>
    <dbReference type="NCBI Taxonomy" id="285983"/>
    <lineage>
        <taxon>Bacteria</taxon>
        <taxon>Bacillati</taxon>
        <taxon>Bacillota</taxon>
        <taxon>Bacilli</taxon>
        <taxon>Bacillales</taxon>
        <taxon>Bacillaceae</taxon>
        <taxon>Mesobacillus</taxon>
    </lineage>
</organism>
<comment type="caution">
    <text evidence="1">The sequence shown here is derived from an EMBL/GenBank/DDBJ whole genome shotgun (WGS) entry which is preliminary data.</text>
</comment>
<dbReference type="RefSeq" id="WP_044395712.1">
    <property type="nucleotide sequence ID" value="NZ_JXIQ01000146.1"/>
</dbReference>
<gene>
    <name evidence="1" type="ORF">UB32_16425</name>
</gene>
<evidence type="ECO:0000313" key="2">
    <source>
        <dbReference type="Proteomes" id="UP000032512"/>
    </source>
</evidence>
<accession>A0A0D6Z6L5</accession>
<proteinExistence type="predicted"/>
<dbReference type="AlphaFoldDB" id="A0A0D6Z6L5"/>
<reference evidence="1 2" key="1">
    <citation type="submission" date="2015-01" db="EMBL/GenBank/DDBJ databases">
        <title>Draft genome sequences of the supercritical CO2 tolerant bacteria Bacillus subterraneus MITOT1 and Bacillus cereus MIT0214.</title>
        <authorList>
            <person name="Peet K.C."/>
            <person name="Thompson J.R."/>
        </authorList>
    </citation>
    <scope>NUCLEOTIDE SEQUENCE [LARGE SCALE GENOMIC DNA]</scope>
    <source>
        <strain evidence="1 2">MITOT1</strain>
    </source>
</reference>